<evidence type="ECO:0000313" key="1">
    <source>
        <dbReference type="EMBL" id="CAF1627357.1"/>
    </source>
</evidence>
<accession>A0A816L6I7</accession>
<dbReference type="EMBL" id="CAJNRF010000035">
    <property type="protein sequence ID" value="CAF1931204.1"/>
    <property type="molecule type" value="Genomic_DNA"/>
</dbReference>
<dbReference type="AlphaFoldDB" id="A0A816L6I7"/>
<dbReference type="EMBL" id="CAJNRE010018341">
    <property type="protein sequence ID" value="CAF2164145.1"/>
    <property type="molecule type" value="Genomic_DNA"/>
</dbReference>
<evidence type="ECO:0000313" key="3">
    <source>
        <dbReference type="EMBL" id="CAF1958484.1"/>
    </source>
</evidence>
<dbReference type="Proteomes" id="UP000663887">
    <property type="component" value="Unassembled WGS sequence"/>
</dbReference>
<evidence type="ECO:0000313" key="8">
    <source>
        <dbReference type="EMBL" id="CAF5046691.1"/>
    </source>
</evidence>
<dbReference type="Proteomes" id="UP000663866">
    <property type="component" value="Unassembled WGS sequence"/>
</dbReference>
<evidence type="ECO:0000313" key="10">
    <source>
        <dbReference type="Proteomes" id="UP000663866"/>
    </source>
</evidence>
<evidence type="ECO:0000313" key="7">
    <source>
        <dbReference type="EMBL" id="CAF3971197.1"/>
    </source>
</evidence>
<dbReference type="Proteomes" id="UP000663824">
    <property type="component" value="Unassembled WGS sequence"/>
</dbReference>
<dbReference type="EMBL" id="CAJNRG010000062">
    <property type="protein sequence ID" value="CAF1958484.1"/>
    <property type="molecule type" value="Genomic_DNA"/>
</dbReference>
<dbReference type="Proteomes" id="UP000663855">
    <property type="component" value="Unassembled WGS sequence"/>
</dbReference>
<evidence type="ECO:0000313" key="2">
    <source>
        <dbReference type="EMBL" id="CAF1931204.1"/>
    </source>
</evidence>
<evidence type="ECO:0000313" key="6">
    <source>
        <dbReference type="EMBL" id="CAF3899022.1"/>
    </source>
</evidence>
<dbReference type="EMBL" id="CAJOBG010001142">
    <property type="protein sequence ID" value="CAF3899022.1"/>
    <property type="molecule type" value="Genomic_DNA"/>
</dbReference>
<comment type="caution">
    <text evidence="2">The sequence shown here is derived from an EMBL/GenBank/DDBJ whole genome shotgun (WGS) entry which is preliminary data.</text>
</comment>
<gene>
    <name evidence="8" type="ORF">BYL167_LOCUS57565</name>
    <name evidence="1" type="ORF">CJN711_LOCUS38875</name>
    <name evidence="4" type="ORF">MBJ925_LOCUS33396</name>
    <name evidence="6" type="ORF">OVN521_LOCUS9405</name>
    <name evidence="5" type="ORF">SMN809_LOCUS4973</name>
    <name evidence="7" type="ORF">UXM345_LOCUS14492</name>
    <name evidence="2" type="ORF">WKI299_LOCUS588</name>
    <name evidence="3" type="ORF">XDN619_LOCUS1243</name>
</gene>
<dbReference type="EMBL" id="CAJOBF010001648">
    <property type="protein sequence ID" value="CAF3971197.1"/>
    <property type="molecule type" value="Genomic_DNA"/>
</dbReference>
<dbReference type="EMBL" id="CAJNOV010019084">
    <property type="protein sequence ID" value="CAF1627357.1"/>
    <property type="molecule type" value="Genomic_DNA"/>
</dbReference>
<evidence type="ECO:0000313" key="5">
    <source>
        <dbReference type="EMBL" id="CAF3868916.1"/>
    </source>
</evidence>
<sequence>MEKKQNNIENNVSPTSLSPALYKIQYPNYRTGMFSLRTPYKNSSVNDDQQQIYTPSSTPKVIHPEYLHVNQITQQDQPIAYESFQRDAEVQCSLLSPDSHDKIIIPRQKIFLGDSCDSDYLSPRYRVQLQLQPTHPNIYEVWNVETPPPRSIPINKPNTHREPSIRIRSPRLVNIKSLSDDDSDYEDHVVYTYYPSRSSYLPSNVRMVCVRQDANTICL</sequence>
<dbReference type="Proteomes" id="UP000663856">
    <property type="component" value="Unassembled WGS sequence"/>
</dbReference>
<evidence type="ECO:0000313" key="9">
    <source>
        <dbReference type="Proteomes" id="UP000663856"/>
    </source>
</evidence>
<reference evidence="2" key="1">
    <citation type="submission" date="2021-02" db="EMBL/GenBank/DDBJ databases">
        <authorList>
            <person name="Nowell W R."/>
        </authorList>
    </citation>
    <scope>NUCLEOTIDE SEQUENCE</scope>
</reference>
<dbReference type="EMBL" id="CAJOBH010225144">
    <property type="protein sequence ID" value="CAF5046691.1"/>
    <property type="molecule type" value="Genomic_DNA"/>
</dbReference>
<dbReference type="EMBL" id="CAJOBI010001204">
    <property type="protein sequence ID" value="CAF3868916.1"/>
    <property type="molecule type" value="Genomic_DNA"/>
</dbReference>
<dbReference type="Proteomes" id="UP000681967">
    <property type="component" value="Unassembled WGS sequence"/>
</dbReference>
<organism evidence="2 9">
    <name type="scientific">Rotaria magnacalcarata</name>
    <dbReference type="NCBI Taxonomy" id="392030"/>
    <lineage>
        <taxon>Eukaryota</taxon>
        <taxon>Metazoa</taxon>
        <taxon>Spiralia</taxon>
        <taxon>Gnathifera</taxon>
        <taxon>Rotifera</taxon>
        <taxon>Eurotatoria</taxon>
        <taxon>Bdelloidea</taxon>
        <taxon>Philodinida</taxon>
        <taxon>Philodinidae</taxon>
        <taxon>Rotaria</taxon>
    </lineage>
</organism>
<proteinExistence type="predicted"/>
<keyword evidence="10" id="KW-1185">Reference proteome</keyword>
<dbReference type="Proteomes" id="UP000676336">
    <property type="component" value="Unassembled WGS sequence"/>
</dbReference>
<evidence type="ECO:0000313" key="4">
    <source>
        <dbReference type="EMBL" id="CAF2164145.1"/>
    </source>
</evidence>
<name>A0A816L6I7_9BILA</name>
<protein>
    <submittedName>
        <fullName evidence="2">Uncharacterized protein</fullName>
    </submittedName>
</protein>
<dbReference type="Proteomes" id="UP000663842">
    <property type="component" value="Unassembled WGS sequence"/>
</dbReference>